<dbReference type="Pfam" id="PF00072">
    <property type="entry name" value="Response_reg"/>
    <property type="match status" value="1"/>
</dbReference>
<dbReference type="SMART" id="SM00862">
    <property type="entry name" value="Trans_reg_C"/>
    <property type="match status" value="1"/>
</dbReference>
<protein>
    <submittedName>
        <fullName evidence="12">DNA-binding response regulator</fullName>
    </submittedName>
</protein>
<keyword evidence="5" id="KW-0805">Transcription regulation</keyword>
<dbReference type="InterPro" id="IPR001789">
    <property type="entry name" value="Sig_transdc_resp-reg_receiver"/>
</dbReference>
<evidence type="ECO:0000256" key="3">
    <source>
        <dbReference type="ARBA" id="ARBA00022553"/>
    </source>
</evidence>
<evidence type="ECO:0000256" key="5">
    <source>
        <dbReference type="ARBA" id="ARBA00023015"/>
    </source>
</evidence>
<evidence type="ECO:0000313" key="13">
    <source>
        <dbReference type="Proteomes" id="UP000826725"/>
    </source>
</evidence>
<dbReference type="CDD" id="cd00383">
    <property type="entry name" value="trans_reg_C"/>
    <property type="match status" value="1"/>
</dbReference>
<dbReference type="PROSITE" id="PS50110">
    <property type="entry name" value="RESPONSE_REGULATORY"/>
    <property type="match status" value="1"/>
</dbReference>
<evidence type="ECO:0000313" key="12">
    <source>
        <dbReference type="EMBL" id="BCL59744.1"/>
    </source>
</evidence>
<evidence type="ECO:0000256" key="9">
    <source>
        <dbReference type="PROSITE-ProRule" id="PRU01091"/>
    </source>
</evidence>
<keyword evidence="13" id="KW-1185">Reference proteome</keyword>
<sequence length="234" mass="26926">MKQVLVIDDDRELCELVSDFLESEGFDVETVHDPHIGLQRALSEEHSLVVLDVMLPGMTGFDLLRSLRLSSQVPVLMLTARGEDIDRIIGLEMGADDYLPKPFNPRELVARIHAICRRVQFVEKVEETTPSRIQLDDIIIDVSTRTVKQNNQDVRITAVEFSLLYELMKHAGNVMERNELTRKVLGRELEIFDRSIDVHVSSLRKKLGHRVYDRERIKTVRSVGYLYTLNLKDS</sequence>
<feature type="domain" description="Response regulatory" evidence="10">
    <location>
        <begin position="3"/>
        <end position="116"/>
    </location>
</feature>
<feature type="modified residue" description="4-aspartylphosphate" evidence="8">
    <location>
        <position position="52"/>
    </location>
</feature>
<dbReference type="GO" id="GO:0000976">
    <property type="term" value="F:transcription cis-regulatory region binding"/>
    <property type="evidence" value="ECO:0007669"/>
    <property type="project" value="TreeGrafter"/>
</dbReference>
<dbReference type="FunFam" id="3.40.50.2300:FF:000001">
    <property type="entry name" value="DNA-binding response regulator PhoB"/>
    <property type="match status" value="1"/>
</dbReference>
<dbReference type="Proteomes" id="UP000826725">
    <property type="component" value="Chromosome"/>
</dbReference>
<dbReference type="InterPro" id="IPR058124">
    <property type="entry name" value="CpxR-like_REC"/>
</dbReference>
<dbReference type="GO" id="GO:0000156">
    <property type="term" value="F:phosphorelay response regulator activity"/>
    <property type="evidence" value="ECO:0007669"/>
    <property type="project" value="TreeGrafter"/>
</dbReference>
<evidence type="ECO:0000256" key="4">
    <source>
        <dbReference type="ARBA" id="ARBA00023012"/>
    </source>
</evidence>
<gene>
    <name evidence="12" type="primary">cpxR</name>
    <name evidence="12" type="ORF">DGMP_04370</name>
</gene>
<evidence type="ECO:0000256" key="2">
    <source>
        <dbReference type="ARBA" id="ARBA00022490"/>
    </source>
</evidence>
<dbReference type="GO" id="GO:0006355">
    <property type="term" value="P:regulation of DNA-templated transcription"/>
    <property type="evidence" value="ECO:0007669"/>
    <property type="project" value="InterPro"/>
</dbReference>
<name>A0A8D5FKA5_9BACT</name>
<reference evidence="12" key="1">
    <citation type="submission" date="2020-09" db="EMBL/GenBank/DDBJ databases">
        <title>Desulfogranum mesoprofundum gen. nov., sp. nov., a novel mesophilic, sulfate-reducing chemolithoautotroph isolated from a deep-sea hydrothermal vent chimney in the Suiyo Seamount.</title>
        <authorList>
            <person name="Hashimoto Y."/>
            <person name="Nakagawa S."/>
        </authorList>
    </citation>
    <scope>NUCLEOTIDE SEQUENCE</scope>
    <source>
        <strain evidence="12">KT2</strain>
    </source>
</reference>
<keyword evidence="4" id="KW-0902">Two-component regulatory system</keyword>
<evidence type="ECO:0000259" key="10">
    <source>
        <dbReference type="PROSITE" id="PS50110"/>
    </source>
</evidence>
<dbReference type="PANTHER" id="PTHR48111">
    <property type="entry name" value="REGULATOR OF RPOS"/>
    <property type="match status" value="1"/>
</dbReference>
<dbReference type="RefSeq" id="WP_228855935.1">
    <property type="nucleotide sequence ID" value="NZ_AP024086.1"/>
</dbReference>
<organism evidence="12 13">
    <name type="scientific">Desulfomarina profundi</name>
    <dbReference type="NCBI Taxonomy" id="2772557"/>
    <lineage>
        <taxon>Bacteria</taxon>
        <taxon>Pseudomonadati</taxon>
        <taxon>Thermodesulfobacteriota</taxon>
        <taxon>Desulfobulbia</taxon>
        <taxon>Desulfobulbales</taxon>
        <taxon>Desulfobulbaceae</taxon>
        <taxon>Desulfomarina</taxon>
    </lineage>
</organism>
<dbReference type="SMART" id="SM00448">
    <property type="entry name" value="REC"/>
    <property type="match status" value="1"/>
</dbReference>
<accession>A0A8D5FKA5</accession>
<keyword evidence="3 8" id="KW-0597">Phosphoprotein</keyword>
<evidence type="ECO:0000256" key="8">
    <source>
        <dbReference type="PROSITE-ProRule" id="PRU00169"/>
    </source>
</evidence>
<proteinExistence type="predicted"/>
<dbReference type="InterPro" id="IPR001867">
    <property type="entry name" value="OmpR/PhoB-type_DNA-bd"/>
</dbReference>
<dbReference type="InterPro" id="IPR039420">
    <property type="entry name" value="WalR-like"/>
</dbReference>
<evidence type="ECO:0000256" key="6">
    <source>
        <dbReference type="ARBA" id="ARBA00023125"/>
    </source>
</evidence>
<dbReference type="PROSITE" id="PS51755">
    <property type="entry name" value="OMPR_PHOB"/>
    <property type="match status" value="1"/>
</dbReference>
<dbReference type="PANTHER" id="PTHR48111:SF39">
    <property type="entry name" value="TRANSCRIPTIONAL REGULATORY PROTEIN CPXR"/>
    <property type="match status" value="1"/>
</dbReference>
<dbReference type="CDD" id="cd17623">
    <property type="entry name" value="REC_OmpR_CpxR"/>
    <property type="match status" value="1"/>
</dbReference>
<keyword evidence="6 9" id="KW-0238">DNA-binding</keyword>
<dbReference type="KEGG" id="dbk:DGMP_04370"/>
<keyword evidence="7" id="KW-0804">Transcription</keyword>
<evidence type="ECO:0000256" key="1">
    <source>
        <dbReference type="ARBA" id="ARBA00004496"/>
    </source>
</evidence>
<feature type="domain" description="OmpR/PhoB-type" evidence="11">
    <location>
        <begin position="130"/>
        <end position="229"/>
    </location>
</feature>
<dbReference type="Pfam" id="PF00486">
    <property type="entry name" value="Trans_reg_C"/>
    <property type="match status" value="1"/>
</dbReference>
<dbReference type="EMBL" id="AP024086">
    <property type="protein sequence ID" value="BCL59744.1"/>
    <property type="molecule type" value="Genomic_DNA"/>
</dbReference>
<feature type="DNA-binding region" description="OmpR/PhoB-type" evidence="9">
    <location>
        <begin position="130"/>
        <end position="229"/>
    </location>
</feature>
<keyword evidence="2" id="KW-0963">Cytoplasm</keyword>
<dbReference type="GO" id="GO:0005829">
    <property type="term" value="C:cytosol"/>
    <property type="evidence" value="ECO:0007669"/>
    <property type="project" value="TreeGrafter"/>
</dbReference>
<dbReference type="AlphaFoldDB" id="A0A8D5FKA5"/>
<evidence type="ECO:0000259" key="11">
    <source>
        <dbReference type="PROSITE" id="PS51755"/>
    </source>
</evidence>
<comment type="subcellular location">
    <subcellularLocation>
        <location evidence="1">Cytoplasm</location>
    </subcellularLocation>
</comment>
<dbReference type="GO" id="GO:0032993">
    <property type="term" value="C:protein-DNA complex"/>
    <property type="evidence" value="ECO:0007669"/>
    <property type="project" value="TreeGrafter"/>
</dbReference>
<evidence type="ECO:0000256" key="7">
    <source>
        <dbReference type="ARBA" id="ARBA00023163"/>
    </source>
</evidence>